<dbReference type="PANTHER" id="PTHR42812:SF14">
    <property type="entry name" value="SECRETED PROTEIN"/>
    <property type="match status" value="1"/>
</dbReference>
<evidence type="ECO:0000256" key="1">
    <source>
        <dbReference type="ARBA" id="ARBA00009865"/>
    </source>
</evidence>
<dbReference type="Proteomes" id="UP000366872">
    <property type="component" value="Unassembled WGS sequence"/>
</dbReference>
<evidence type="ECO:0000256" key="2">
    <source>
        <dbReference type="ARBA" id="ARBA00022801"/>
    </source>
</evidence>
<keyword evidence="3 4" id="KW-0326">Glycosidase</keyword>
<sequence length="381" mass="42246">MKKMMCGFMLGALAAAGSADAQMLLHDGPLVGPVRPAMARAEIEAGLKSHDKALYIKEGWIRDPYIVMGPDDQYYLTGTTINPDDPREETDPYNPGLGNQSAVGSVVQIWRSPDLIDWEYLGTPFTLEDSFHKKPGNVIWAPEVHWIEEMNRWALVHCPKGKANLALSAGTDIKGPWTHPMGKNLGGRHDPSLFKDGDTYWLLWGNTEVAPLNKDFTAYTANPKRIDPAGSRVNSKGEKKSVIGHEGATVRKIGNKYVHFGTAWSTDMGRQGSYNLYYCTSDSIDGTYGPRKFAGRFLGHGTPFQTRDGKWWCTAFYNANVLPLEVEGIQERDLSETAQTINHRGTTIVPLEVKIQDDGDIYIRAKDPAYAAPGPDEVQKF</sequence>
<accession>A0A6C2U1Q5</accession>
<dbReference type="SUPFAM" id="SSF75005">
    <property type="entry name" value="Arabinanase/levansucrase/invertase"/>
    <property type="match status" value="1"/>
</dbReference>
<evidence type="ECO:0000313" key="6">
    <source>
        <dbReference type="EMBL" id="VGO13316.1"/>
    </source>
</evidence>
<dbReference type="GO" id="GO:0004553">
    <property type="term" value="F:hydrolase activity, hydrolyzing O-glycosyl compounds"/>
    <property type="evidence" value="ECO:0007669"/>
    <property type="project" value="InterPro"/>
</dbReference>
<dbReference type="RefSeq" id="WP_136078894.1">
    <property type="nucleotide sequence ID" value="NZ_CAAHFG010000001.1"/>
</dbReference>
<dbReference type="GO" id="GO:0005975">
    <property type="term" value="P:carbohydrate metabolic process"/>
    <property type="evidence" value="ECO:0007669"/>
    <property type="project" value="InterPro"/>
</dbReference>
<dbReference type="AlphaFoldDB" id="A0A6C2U1Q5"/>
<dbReference type="InterPro" id="IPR023296">
    <property type="entry name" value="Glyco_hydro_beta-prop_sf"/>
</dbReference>
<dbReference type="Gene3D" id="2.115.10.20">
    <property type="entry name" value="Glycosyl hydrolase domain, family 43"/>
    <property type="match status" value="1"/>
</dbReference>
<keyword evidence="7" id="KW-1185">Reference proteome</keyword>
<comment type="similarity">
    <text evidence="1 4">Belongs to the glycosyl hydrolase 43 family.</text>
</comment>
<feature type="signal peptide" evidence="5">
    <location>
        <begin position="1"/>
        <end position="21"/>
    </location>
</feature>
<reference evidence="6 7" key="1">
    <citation type="submission" date="2019-04" db="EMBL/GenBank/DDBJ databases">
        <authorList>
            <person name="Van Vliet M D."/>
        </authorList>
    </citation>
    <scope>NUCLEOTIDE SEQUENCE [LARGE SCALE GENOMIC DNA]</scope>
    <source>
        <strain evidence="6 7">F1</strain>
    </source>
</reference>
<evidence type="ECO:0000313" key="7">
    <source>
        <dbReference type="Proteomes" id="UP000366872"/>
    </source>
</evidence>
<dbReference type="CDD" id="cd08986">
    <property type="entry name" value="GH43-like"/>
    <property type="match status" value="1"/>
</dbReference>
<keyword evidence="5" id="KW-0732">Signal</keyword>
<keyword evidence="2 4" id="KW-0378">Hydrolase</keyword>
<dbReference type="InterPro" id="IPR006710">
    <property type="entry name" value="Glyco_hydro_43"/>
</dbReference>
<dbReference type="EMBL" id="CAAHFG010000001">
    <property type="protein sequence ID" value="VGO13316.1"/>
    <property type="molecule type" value="Genomic_DNA"/>
</dbReference>
<evidence type="ECO:0000256" key="3">
    <source>
        <dbReference type="ARBA" id="ARBA00023295"/>
    </source>
</evidence>
<gene>
    <name evidence="6" type="ORF">PDESU_01872</name>
</gene>
<dbReference type="PANTHER" id="PTHR42812">
    <property type="entry name" value="BETA-XYLOSIDASE"/>
    <property type="match status" value="1"/>
</dbReference>
<dbReference type="Pfam" id="PF04616">
    <property type="entry name" value="Glyco_hydro_43"/>
    <property type="match status" value="1"/>
</dbReference>
<proteinExistence type="inferred from homology"/>
<evidence type="ECO:0000256" key="5">
    <source>
        <dbReference type="SAM" id="SignalP"/>
    </source>
</evidence>
<name>A0A6C2U1Q5_PONDE</name>
<protein>
    <recommendedName>
        <fullName evidence="8">Beta-xylosidase</fullName>
    </recommendedName>
</protein>
<organism evidence="6 7">
    <name type="scientific">Pontiella desulfatans</name>
    <dbReference type="NCBI Taxonomy" id="2750659"/>
    <lineage>
        <taxon>Bacteria</taxon>
        <taxon>Pseudomonadati</taxon>
        <taxon>Kiritimatiellota</taxon>
        <taxon>Kiritimatiellia</taxon>
        <taxon>Kiritimatiellales</taxon>
        <taxon>Pontiellaceae</taxon>
        <taxon>Pontiella</taxon>
    </lineage>
</organism>
<evidence type="ECO:0008006" key="8">
    <source>
        <dbReference type="Google" id="ProtNLM"/>
    </source>
</evidence>
<evidence type="ECO:0000256" key="4">
    <source>
        <dbReference type="RuleBase" id="RU361187"/>
    </source>
</evidence>
<dbReference type="InterPro" id="IPR051795">
    <property type="entry name" value="Glycosyl_Hydrlase_43"/>
</dbReference>
<feature type="chain" id="PRO_5025387748" description="Beta-xylosidase" evidence="5">
    <location>
        <begin position="22"/>
        <end position="381"/>
    </location>
</feature>